<sequence length="279" mass="29824">MARIVAKKLNEALGQPFIVENRPGAAGMIAAQAVARAKPDGYTLLMVPATHVISPAVNKHMKYDTERDFTPINLVATGGFVLVVPTALPVNSVQELIDYSKKQPAPPSYAAMDLGSLPHLAGEMFKAESGVNFTTIPYKGGAPATVDLIAGHVSFMFNNMLSSVTNIRTGKLRPLAVTTATRLPSLPDVPTMIESGFKDYDIATWYGLLGPAGMDKQIVARLNNEINRALKSDPEFINVLSNNGLEPAGSTPEAFGQRIHDELLKWAAAVKATGLTANE</sequence>
<dbReference type="InterPro" id="IPR042100">
    <property type="entry name" value="Bug_dom1"/>
</dbReference>
<protein>
    <submittedName>
        <fullName evidence="2">Tripartite tricarboxylate transporter substrate binding protein</fullName>
    </submittedName>
</protein>
<dbReference type="CDD" id="cd13578">
    <property type="entry name" value="PBP2_Bug27"/>
    <property type="match status" value="1"/>
</dbReference>
<dbReference type="PANTHER" id="PTHR42928:SF5">
    <property type="entry name" value="BLR1237 PROTEIN"/>
    <property type="match status" value="1"/>
</dbReference>
<evidence type="ECO:0000313" key="3">
    <source>
        <dbReference type="Proteomes" id="UP001501671"/>
    </source>
</evidence>
<dbReference type="PANTHER" id="PTHR42928">
    <property type="entry name" value="TRICARBOXYLATE-BINDING PROTEIN"/>
    <property type="match status" value="1"/>
</dbReference>
<dbReference type="Proteomes" id="UP001501671">
    <property type="component" value="Unassembled WGS sequence"/>
</dbReference>
<organism evidence="2 3">
    <name type="scientific">Pigmentiphaga soli</name>
    <dbReference type="NCBI Taxonomy" id="1007095"/>
    <lineage>
        <taxon>Bacteria</taxon>
        <taxon>Pseudomonadati</taxon>
        <taxon>Pseudomonadota</taxon>
        <taxon>Betaproteobacteria</taxon>
        <taxon>Burkholderiales</taxon>
        <taxon>Alcaligenaceae</taxon>
        <taxon>Pigmentiphaga</taxon>
    </lineage>
</organism>
<dbReference type="PIRSF" id="PIRSF017082">
    <property type="entry name" value="YflP"/>
    <property type="match status" value="1"/>
</dbReference>
<dbReference type="Gene3D" id="3.40.190.150">
    <property type="entry name" value="Bordetella uptake gene, domain 1"/>
    <property type="match status" value="1"/>
</dbReference>
<dbReference type="InterPro" id="IPR005064">
    <property type="entry name" value="BUG"/>
</dbReference>
<evidence type="ECO:0000313" key="2">
    <source>
        <dbReference type="EMBL" id="GAA4326903.1"/>
    </source>
</evidence>
<accession>A0ABP8GM55</accession>
<reference evidence="3" key="1">
    <citation type="journal article" date="2019" name="Int. J. Syst. Evol. Microbiol.">
        <title>The Global Catalogue of Microorganisms (GCM) 10K type strain sequencing project: providing services to taxonomists for standard genome sequencing and annotation.</title>
        <authorList>
            <consortium name="The Broad Institute Genomics Platform"/>
            <consortium name="The Broad Institute Genome Sequencing Center for Infectious Disease"/>
            <person name="Wu L."/>
            <person name="Ma J."/>
        </authorList>
    </citation>
    <scope>NUCLEOTIDE SEQUENCE [LARGE SCALE GENOMIC DNA]</scope>
    <source>
        <strain evidence="3">JCM 17666</strain>
    </source>
</reference>
<evidence type="ECO:0000256" key="1">
    <source>
        <dbReference type="ARBA" id="ARBA00006987"/>
    </source>
</evidence>
<comment type="similarity">
    <text evidence="1">Belongs to the UPF0065 (bug) family.</text>
</comment>
<dbReference type="SUPFAM" id="SSF53850">
    <property type="entry name" value="Periplasmic binding protein-like II"/>
    <property type="match status" value="1"/>
</dbReference>
<dbReference type="Gene3D" id="3.40.190.10">
    <property type="entry name" value="Periplasmic binding protein-like II"/>
    <property type="match status" value="1"/>
</dbReference>
<comment type="caution">
    <text evidence="2">The sequence shown here is derived from an EMBL/GenBank/DDBJ whole genome shotgun (WGS) entry which is preliminary data.</text>
</comment>
<gene>
    <name evidence="2" type="ORF">GCM10023144_10940</name>
</gene>
<dbReference type="EMBL" id="BAABFO010000004">
    <property type="protein sequence ID" value="GAA4326903.1"/>
    <property type="molecule type" value="Genomic_DNA"/>
</dbReference>
<keyword evidence="3" id="KW-1185">Reference proteome</keyword>
<dbReference type="Pfam" id="PF03401">
    <property type="entry name" value="TctC"/>
    <property type="match status" value="1"/>
</dbReference>
<name>A0ABP8GM55_9BURK</name>
<proteinExistence type="inferred from homology"/>